<keyword evidence="2" id="KW-1185">Reference proteome</keyword>
<dbReference type="OrthoDB" id="780at10239"/>
<dbReference type="EMBL" id="KC310806">
    <property type="protein sequence ID" value="AGK86742.1"/>
    <property type="molecule type" value="Genomic_DNA"/>
</dbReference>
<sequence>MTAAVSQRIANLLGGVSQQPDSLKLPGQVRAAKNCLPDPTYGMRKRPGLKLVSALANATNEGRWFSIFRDNQERYIGQFEADGDLKIWDAGTGQQKTVNAISAAAKAYIANATQDEFEMLQINDYNFVLNRSKTVGKLATVSTPQAPLAIVTVNLLGYDASYKVTLDGTTITHTTPETGTLDIQTVVADLQTQLVAIPGITAAVAGNTLVVQKAGGGDFTITGDGGTNAQALLVYKDAIPNVSRLPTSCVNGTILKVSNLDEAEGDDYYVEFKVTTGGASVGAGVWEECLKPGADLYIDPDTMPHVIIREANGTFTFRSLNEAQKANEDLYWVERRVGDDESNPFPSLVGSRITGISFFRNRLVLLSGSNVICSQPGSYFNLFRVSALAQTDADAVDLATGSLRPVDLRHALGDQQGLLIFSAKNQFMLTSDQDQFGPVSAKVVQFSSFDINAKVAPVETGVSYIYVDNNQGYSQVTEMVATSVENRPSVADLSRTAPNYIPANIQSIVASTSAGTVTFLAPSDADNLRVFKFFNNGNERVLASWMEWQLPGACLHQDSDSDILYLVTNQENGICLSTVSLLADVEGTAVNESGISYEYRLDLFTSSPTLAHDAGNDETKVYFKPGTYDSNLTPMVVVDDTLTERGSVYTNLVKATDGGGDYVTIPGNRTTALNVVLGYTYEFRLDLPSFYRKEQTGEGRFQSDVINIPRVTRMVIQGNDVGPYSAHVAVLGRPDKVYDFSQSVSNIYLANSSPLPSLIDNVIPIYGKGTDSFVSLYSYTPFPLSLVAATWYGIYSNRGIKAV</sequence>
<proteinExistence type="predicted"/>
<reference evidence="2" key="1">
    <citation type="submission" date="2012-12" db="EMBL/GenBank/DDBJ databases">
        <title>Genomics of marine cyanopodoviruses.</title>
        <authorList>
            <person name="Huang S."/>
            <person name="Chen F."/>
        </authorList>
    </citation>
    <scope>NUCLEOTIDE SEQUENCE [LARGE SCALE GENOMIC DNA]</scope>
</reference>
<protein>
    <submittedName>
        <fullName evidence="1">Tail tubular protein B</fullName>
    </submittedName>
</protein>
<reference evidence="1 2" key="2">
    <citation type="journal article" date="2015" name="PLoS ONE">
        <title>Comparative Genomic and Phylogenomic Analyses Reveal a Conserved Core Genome Shared by Estuarine and Oceanic Cyanopodoviruses.</title>
        <authorList>
            <person name="Huang S."/>
            <person name="Zhang S."/>
            <person name="Jiao N."/>
            <person name="Chen F."/>
        </authorList>
    </citation>
    <scope>NUCLEOTIDE SEQUENCE [LARGE SCALE GENOMIC DNA]</scope>
</reference>
<dbReference type="Pfam" id="PF25675">
    <property type="entry name" value="Phage_nozzle"/>
    <property type="match status" value="1"/>
</dbReference>
<evidence type="ECO:0000313" key="1">
    <source>
        <dbReference type="EMBL" id="AGK86742.1"/>
    </source>
</evidence>
<dbReference type="RefSeq" id="YP_009103144.1">
    <property type="nucleotide sequence ID" value="NC_025455.1"/>
</dbReference>
<dbReference type="InterPro" id="IPR058003">
    <property type="entry name" value="Phage_gp12"/>
</dbReference>
<dbReference type="Proteomes" id="UP000030041">
    <property type="component" value="Segment"/>
</dbReference>
<dbReference type="GeneID" id="22112062"/>
<evidence type="ECO:0000313" key="2">
    <source>
        <dbReference type="Proteomes" id="UP000030041"/>
    </source>
</evidence>
<name>A0A096VL34_9CAUD</name>
<gene>
    <name evidence="1" type="ORF">S-CBP2_0036</name>
</gene>
<organism evidence="1 2">
    <name type="scientific">Synechococcus phage S-CBP2</name>
    <dbReference type="NCBI Taxonomy" id="756277"/>
    <lineage>
        <taxon>Viruses</taxon>
        <taxon>Duplodnaviria</taxon>
        <taxon>Heunggongvirae</taxon>
        <taxon>Uroviricota</taxon>
        <taxon>Caudoviricetes</taxon>
        <taxon>Autographivirales</taxon>
        <taxon>Kembevirus</taxon>
        <taxon>Kembevirus SCBP2</taxon>
    </lineage>
</organism>
<accession>A0A096VL34</accession>
<dbReference type="KEGG" id="vg:22112062"/>